<feature type="domain" description="CCHC-type" evidence="2">
    <location>
        <begin position="207"/>
        <end position="222"/>
    </location>
</feature>
<reference evidence="3" key="2">
    <citation type="submission" date="2018-08" db="UniProtKB">
        <authorList>
            <consortium name="EnsemblPlants"/>
        </authorList>
    </citation>
    <scope>IDENTIFICATION</scope>
    <source>
        <strain evidence="3">Yugu1</strain>
    </source>
</reference>
<evidence type="ECO:0000256" key="1">
    <source>
        <dbReference type="PROSITE-ProRule" id="PRU00047"/>
    </source>
</evidence>
<dbReference type="PROSITE" id="PS50158">
    <property type="entry name" value="ZF_CCHC"/>
    <property type="match status" value="1"/>
</dbReference>
<dbReference type="GO" id="GO:0003676">
    <property type="term" value="F:nucleic acid binding"/>
    <property type="evidence" value="ECO:0007669"/>
    <property type="project" value="InterPro"/>
</dbReference>
<dbReference type="HOGENOM" id="CLU_068554_0_0_1"/>
<evidence type="ECO:0000313" key="4">
    <source>
        <dbReference type="Proteomes" id="UP000004995"/>
    </source>
</evidence>
<dbReference type="EnsemblPlants" id="KQK89636">
    <property type="protein sequence ID" value="KQK89636"/>
    <property type="gene ID" value="SETIT_040162mg"/>
</dbReference>
<dbReference type="EMBL" id="AGNK02005780">
    <property type="status" value="NOT_ANNOTATED_CDS"/>
    <property type="molecule type" value="Genomic_DNA"/>
</dbReference>
<dbReference type="Pfam" id="PF14111">
    <property type="entry name" value="DUF4283"/>
    <property type="match status" value="1"/>
</dbReference>
<dbReference type="AlphaFoldDB" id="K4AML8"/>
<dbReference type="OMA" id="HNENKCE"/>
<dbReference type="PANTHER" id="PTHR31286">
    <property type="entry name" value="GLYCINE-RICH CELL WALL STRUCTURAL PROTEIN 1.8-LIKE"/>
    <property type="match status" value="1"/>
</dbReference>
<sequence>MEGMEGLLKNLKLSEVEKKSIRIGGDKEGGLGDGSLKAFGKLLSDREVRSEVVEKTLGWIWCPRKGIECKDLGDNCFLLTFSQATMKRRALEEGPWMIFNEALVIANFDGTKSLDEIIFSFIPIWIRVARLPMGLMNKATAEVIGDEFGKFLEVDFESDDLAAGRVLRVKVRLDIRLPLRRGITVDLGEGVGDRWCPVQYEFLPEFCYVCGIIGHFDKTCTKKLGKEERAPFDRAHF</sequence>
<keyword evidence="4" id="KW-1185">Reference proteome</keyword>
<keyword evidence="1" id="KW-0863">Zinc-finger</keyword>
<proteinExistence type="predicted"/>
<dbReference type="InParanoid" id="K4AML8"/>
<keyword evidence="1" id="KW-0862">Zinc</keyword>
<dbReference type="STRING" id="4555.K4AML8"/>
<dbReference type="eggNOG" id="KOG1075">
    <property type="taxonomic scope" value="Eukaryota"/>
</dbReference>
<evidence type="ECO:0000259" key="2">
    <source>
        <dbReference type="PROSITE" id="PS50158"/>
    </source>
</evidence>
<dbReference type="InterPro" id="IPR025558">
    <property type="entry name" value="DUF4283"/>
</dbReference>
<reference evidence="4" key="1">
    <citation type="journal article" date="2012" name="Nat. Biotechnol.">
        <title>Reference genome sequence of the model plant Setaria.</title>
        <authorList>
            <person name="Bennetzen J.L."/>
            <person name="Schmutz J."/>
            <person name="Wang H."/>
            <person name="Percifield R."/>
            <person name="Hawkins J."/>
            <person name="Pontaroli A.C."/>
            <person name="Estep M."/>
            <person name="Feng L."/>
            <person name="Vaughn J.N."/>
            <person name="Grimwood J."/>
            <person name="Jenkins J."/>
            <person name="Barry K."/>
            <person name="Lindquist E."/>
            <person name="Hellsten U."/>
            <person name="Deshpande S."/>
            <person name="Wang X."/>
            <person name="Wu X."/>
            <person name="Mitros T."/>
            <person name="Triplett J."/>
            <person name="Yang X."/>
            <person name="Ye C.Y."/>
            <person name="Mauro-Herrera M."/>
            <person name="Wang L."/>
            <person name="Li P."/>
            <person name="Sharma M."/>
            <person name="Sharma R."/>
            <person name="Ronald P.C."/>
            <person name="Panaud O."/>
            <person name="Kellogg E.A."/>
            <person name="Brutnell T.P."/>
            <person name="Doust A.N."/>
            <person name="Tuskan G.A."/>
            <person name="Rokhsar D."/>
            <person name="Devos K.M."/>
        </authorList>
    </citation>
    <scope>NUCLEOTIDE SEQUENCE [LARGE SCALE GENOMIC DNA]</scope>
    <source>
        <strain evidence="4">cv. Yugu1</strain>
    </source>
</reference>
<dbReference type="GO" id="GO:0008270">
    <property type="term" value="F:zinc ion binding"/>
    <property type="evidence" value="ECO:0007669"/>
    <property type="project" value="UniProtKB-KW"/>
</dbReference>
<evidence type="ECO:0000313" key="3">
    <source>
        <dbReference type="EnsemblPlants" id="KQK89636"/>
    </source>
</evidence>
<protein>
    <recommendedName>
        <fullName evidence="2">CCHC-type domain-containing protein</fullName>
    </recommendedName>
</protein>
<dbReference type="InterPro" id="IPR040256">
    <property type="entry name" value="At4g02000-like"/>
</dbReference>
<dbReference type="Gramene" id="KQK89636">
    <property type="protein sequence ID" value="KQK89636"/>
    <property type="gene ID" value="SETIT_040162mg"/>
</dbReference>
<organism evidence="3 4">
    <name type="scientific">Setaria italica</name>
    <name type="common">Foxtail millet</name>
    <name type="synonym">Panicum italicum</name>
    <dbReference type="NCBI Taxonomy" id="4555"/>
    <lineage>
        <taxon>Eukaryota</taxon>
        <taxon>Viridiplantae</taxon>
        <taxon>Streptophyta</taxon>
        <taxon>Embryophyta</taxon>
        <taxon>Tracheophyta</taxon>
        <taxon>Spermatophyta</taxon>
        <taxon>Magnoliopsida</taxon>
        <taxon>Liliopsida</taxon>
        <taxon>Poales</taxon>
        <taxon>Poaceae</taxon>
        <taxon>PACMAD clade</taxon>
        <taxon>Panicoideae</taxon>
        <taxon>Panicodae</taxon>
        <taxon>Paniceae</taxon>
        <taxon>Cenchrinae</taxon>
        <taxon>Setaria</taxon>
    </lineage>
</organism>
<dbReference type="InterPro" id="IPR025836">
    <property type="entry name" value="Zn_knuckle_CX2CX4HX4C"/>
</dbReference>
<dbReference type="Pfam" id="PF14392">
    <property type="entry name" value="zf-CCHC_4"/>
    <property type="match status" value="1"/>
</dbReference>
<keyword evidence="1" id="KW-0479">Metal-binding</keyword>
<dbReference type="PANTHER" id="PTHR31286:SF180">
    <property type="entry name" value="OS10G0362600 PROTEIN"/>
    <property type="match status" value="1"/>
</dbReference>
<dbReference type="InterPro" id="IPR001878">
    <property type="entry name" value="Znf_CCHC"/>
</dbReference>
<accession>K4AML8</accession>
<name>K4AML8_SETIT</name>
<dbReference type="Proteomes" id="UP000004995">
    <property type="component" value="Unassembled WGS sequence"/>
</dbReference>